<dbReference type="EMBL" id="PGEZ01000001">
    <property type="protein sequence ID" value="PJJ57548.1"/>
    <property type="molecule type" value="Genomic_DNA"/>
</dbReference>
<organism evidence="1 2">
    <name type="scientific">Mumia flava</name>
    <dbReference type="NCBI Taxonomy" id="1348852"/>
    <lineage>
        <taxon>Bacteria</taxon>
        <taxon>Bacillati</taxon>
        <taxon>Actinomycetota</taxon>
        <taxon>Actinomycetes</taxon>
        <taxon>Propionibacteriales</taxon>
        <taxon>Nocardioidaceae</taxon>
        <taxon>Mumia</taxon>
    </lineage>
</organism>
<dbReference type="Gene3D" id="2.40.30.100">
    <property type="entry name" value="AF2212/PG0164-like"/>
    <property type="match status" value="1"/>
</dbReference>
<dbReference type="RefSeq" id="WP_170224775.1">
    <property type="nucleotide sequence ID" value="NZ_PGEZ01000001.1"/>
</dbReference>
<sequence>MEVQQYEFDTPVWRTPGETGWYFATLPHDVSDDIDARTEVRAGFGSVRVRVRVGATEWETSVFPDRRRGSYVLPVKKAVRKAEGIAEGARIRIALTVLRTA</sequence>
<proteinExistence type="predicted"/>
<evidence type="ECO:0000313" key="2">
    <source>
        <dbReference type="Proteomes" id="UP000230842"/>
    </source>
</evidence>
<dbReference type="SUPFAM" id="SSF141694">
    <property type="entry name" value="AF2212/PG0164-like"/>
    <property type="match status" value="1"/>
</dbReference>
<protein>
    <submittedName>
        <fullName evidence="1">Uncharacterized protein DUF1905</fullName>
    </submittedName>
</protein>
<comment type="caution">
    <text evidence="1">The sequence shown here is derived from an EMBL/GenBank/DDBJ whole genome shotgun (WGS) entry which is preliminary data.</text>
</comment>
<keyword evidence="2" id="KW-1185">Reference proteome</keyword>
<gene>
    <name evidence="1" type="ORF">CLV56_1783</name>
</gene>
<dbReference type="Pfam" id="PF08922">
    <property type="entry name" value="DUF1905"/>
    <property type="match status" value="1"/>
</dbReference>
<dbReference type="AlphaFoldDB" id="A0A2M9BHX5"/>
<dbReference type="InterPro" id="IPR037079">
    <property type="entry name" value="AF2212/PG0164-like_sf"/>
</dbReference>
<evidence type="ECO:0000313" key="1">
    <source>
        <dbReference type="EMBL" id="PJJ57548.1"/>
    </source>
</evidence>
<accession>A0A2M9BHX5</accession>
<dbReference type="Proteomes" id="UP000230842">
    <property type="component" value="Unassembled WGS sequence"/>
</dbReference>
<dbReference type="InterPro" id="IPR015018">
    <property type="entry name" value="DUF1905"/>
</dbReference>
<reference evidence="1 2" key="1">
    <citation type="submission" date="2017-11" db="EMBL/GenBank/DDBJ databases">
        <title>Genomic Encyclopedia of Archaeal and Bacterial Type Strains, Phase II (KMG-II): From Individual Species to Whole Genera.</title>
        <authorList>
            <person name="Goeker M."/>
        </authorList>
    </citation>
    <scope>NUCLEOTIDE SEQUENCE [LARGE SCALE GENOMIC DNA]</scope>
    <source>
        <strain evidence="1 2">DSM 27763</strain>
    </source>
</reference>
<name>A0A2M9BHX5_9ACTN</name>